<protein>
    <recommendedName>
        <fullName evidence="3">Histidine kinase domain-containing protein</fullName>
    </recommendedName>
</protein>
<dbReference type="PANTHER" id="PTHR24421">
    <property type="entry name" value="NITRATE/NITRITE SENSOR PROTEIN NARX-RELATED"/>
    <property type="match status" value="1"/>
</dbReference>
<evidence type="ECO:0000256" key="2">
    <source>
        <dbReference type="ARBA" id="ARBA00022777"/>
    </source>
</evidence>
<evidence type="ECO:0000259" key="3">
    <source>
        <dbReference type="PROSITE" id="PS50109"/>
    </source>
</evidence>
<comment type="caution">
    <text evidence="4">The sequence shown here is derived from an EMBL/GenBank/DDBJ whole genome shotgun (WGS) entry which is preliminary data.</text>
</comment>
<dbReference type="InterPro" id="IPR003594">
    <property type="entry name" value="HATPase_dom"/>
</dbReference>
<evidence type="ECO:0000256" key="1">
    <source>
        <dbReference type="ARBA" id="ARBA00022679"/>
    </source>
</evidence>
<keyword evidence="1" id="KW-0808">Transferase</keyword>
<dbReference type="InterPro" id="IPR050482">
    <property type="entry name" value="Sensor_HK_TwoCompSys"/>
</dbReference>
<evidence type="ECO:0000313" key="4">
    <source>
        <dbReference type="EMBL" id="GAH55699.1"/>
    </source>
</evidence>
<keyword evidence="2" id="KW-0418">Kinase</keyword>
<reference evidence="4" key="1">
    <citation type="journal article" date="2014" name="Front. Microbiol.">
        <title>High frequency of phylogenetically diverse reductive dehalogenase-homologous genes in deep subseafloor sedimentary metagenomes.</title>
        <authorList>
            <person name="Kawai M."/>
            <person name="Futagami T."/>
            <person name="Toyoda A."/>
            <person name="Takaki Y."/>
            <person name="Nishi S."/>
            <person name="Hori S."/>
            <person name="Arai W."/>
            <person name="Tsubouchi T."/>
            <person name="Morono Y."/>
            <person name="Uchiyama I."/>
            <person name="Ito T."/>
            <person name="Fujiyama A."/>
            <person name="Inagaki F."/>
            <person name="Takami H."/>
        </authorList>
    </citation>
    <scope>NUCLEOTIDE SEQUENCE</scope>
    <source>
        <strain evidence="4">Expedition CK06-06</strain>
    </source>
</reference>
<name>X1HPE0_9ZZZZ</name>
<dbReference type="CDD" id="cd16917">
    <property type="entry name" value="HATPase_UhpB-NarQ-NarX-like"/>
    <property type="match status" value="1"/>
</dbReference>
<dbReference type="Gene3D" id="3.30.565.10">
    <property type="entry name" value="Histidine kinase-like ATPase, C-terminal domain"/>
    <property type="match status" value="1"/>
</dbReference>
<dbReference type="AlphaFoldDB" id="X1HPE0"/>
<dbReference type="PROSITE" id="PS50109">
    <property type="entry name" value="HIS_KIN"/>
    <property type="match status" value="1"/>
</dbReference>
<feature type="domain" description="Histidine kinase" evidence="3">
    <location>
        <begin position="1"/>
        <end position="84"/>
    </location>
</feature>
<dbReference type="GO" id="GO:0000160">
    <property type="term" value="P:phosphorelay signal transduction system"/>
    <property type="evidence" value="ECO:0007669"/>
    <property type="project" value="UniProtKB-KW"/>
</dbReference>
<gene>
    <name evidence="4" type="ORF">S03H2_28299</name>
</gene>
<accession>X1HPE0</accession>
<sequence>EALNNTLKHAGAKMVTVTIRQKSDTFEVEVADNGCGFNFEESLEGRSMGLANMLERTTSLGGTMHVETGPSAGTRVKVTFGALQ</sequence>
<organism evidence="4">
    <name type="scientific">marine sediment metagenome</name>
    <dbReference type="NCBI Taxonomy" id="412755"/>
    <lineage>
        <taxon>unclassified sequences</taxon>
        <taxon>metagenomes</taxon>
        <taxon>ecological metagenomes</taxon>
    </lineage>
</organism>
<dbReference type="Pfam" id="PF02518">
    <property type="entry name" value="HATPase_c"/>
    <property type="match status" value="1"/>
</dbReference>
<feature type="non-terminal residue" evidence="4">
    <location>
        <position position="1"/>
    </location>
</feature>
<dbReference type="SUPFAM" id="SSF55874">
    <property type="entry name" value="ATPase domain of HSP90 chaperone/DNA topoisomerase II/histidine kinase"/>
    <property type="match status" value="1"/>
</dbReference>
<dbReference type="InterPro" id="IPR036890">
    <property type="entry name" value="HATPase_C_sf"/>
</dbReference>
<dbReference type="PANTHER" id="PTHR24421:SF58">
    <property type="entry name" value="SIGNAL TRANSDUCTION HISTIDINE-PROTEIN KINASE_PHOSPHATASE UHPB"/>
    <property type="match status" value="1"/>
</dbReference>
<dbReference type="InterPro" id="IPR005467">
    <property type="entry name" value="His_kinase_dom"/>
</dbReference>
<proteinExistence type="predicted"/>
<dbReference type="GO" id="GO:0016301">
    <property type="term" value="F:kinase activity"/>
    <property type="evidence" value="ECO:0007669"/>
    <property type="project" value="UniProtKB-KW"/>
</dbReference>
<dbReference type="EMBL" id="BARU01017048">
    <property type="protein sequence ID" value="GAH55699.1"/>
    <property type="molecule type" value="Genomic_DNA"/>
</dbReference>